<dbReference type="Gramene" id="OMERI02G27390.2">
    <property type="protein sequence ID" value="OMERI02G27390.2"/>
    <property type="gene ID" value="OMERI02G27390"/>
</dbReference>
<dbReference type="HOGENOM" id="CLU_1436545_0_0_1"/>
<keyword evidence="2" id="KW-1185">Reference proteome</keyword>
<evidence type="ECO:0000313" key="1">
    <source>
        <dbReference type="EnsemblPlants" id="OMERI02G27390.2"/>
    </source>
</evidence>
<organism evidence="1">
    <name type="scientific">Oryza meridionalis</name>
    <dbReference type="NCBI Taxonomy" id="40149"/>
    <lineage>
        <taxon>Eukaryota</taxon>
        <taxon>Viridiplantae</taxon>
        <taxon>Streptophyta</taxon>
        <taxon>Embryophyta</taxon>
        <taxon>Tracheophyta</taxon>
        <taxon>Spermatophyta</taxon>
        <taxon>Magnoliopsida</taxon>
        <taxon>Liliopsida</taxon>
        <taxon>Poales</taxon>
        <taxon>Poaceae</taxon>
        <taxon>BOP clade</taxon>
        <taxon>Oryzoideae</taxon>
        <taxon>Oryzeae</taxon>
        <taxon>Oryzinae</taxon>
        <taxon>Oryza</taxon>
    </lineage>
</organism>
<reference evidence="1" key="1">
    <citation type="submission" date="2015-04" db="UniProtKB">
        <authorList>
            <consortium name="EnsemblPlants"/>
        </authorList>
    </citation>
    <scope>IDENTIFICATION</scope>
</reference>
<name>A0A0E0CPX0_9ORYZ</name>
<protein>
    <submittedName>
        <fullName evidence="1">Uncharacterized protein</fullName>
    </submittedName>
</protein>
<proteinExistence type="predicted"/>
<sequence>MGFHWIVPKSHSSSCDIDSHGTTTTSLDAAGGLPPSSLPPAPFCVTSRCSRWQEHGGEITTGSSSLSCATHAAAGGDLCPACGPAALTRCSCSVRHRCWRGALAWVSTSTLACPVWATMSPAALQMRWLVDVGLHGLGPSRGGGSLALMTTTSSPLLCGDKQICGDMEAGGRQRFSHVAGVLFGGARAK</sequence>
<dbReference type="EnsemblPlants" id="OMERI02G27390.2">
    <property type="protein sequence ID" value="OMERI02G27390.2"/>
    <property type="gene ID" value="OMERI02G27390"/>
</dbReference>
<dbReference type="AlphaFoldDB" id="A0A0E0CPX0"/>
<accession>A0A0E0CPX0</accession>
<evidence type="ECO:0000313" key="2">
    <source>
        <dbReference type="Proteomes" id="UP000008021"/>
    </source>
</evidence>
<reference evidence="1" key="2">
    <citation type="submission" date="2018-05" db="EMBL/GenBank/DDBJ databases">
        <title>OmerRS3 (Oryza meridionalis Reference Sequence Version 3).</title>
        <authorList>
            <person name="Zhang J."/>
            <person name="Kudrna D."/>
            <person name="Lee S."/>
            <person name="Talag J."/>
            <person name="Welchert J."/>
            <person name="Wing R.A."/>
        </authorList>
    </citation>
    <scope>NUCLEOTIDE SEQUENCE [LARGE SCALE GENOMIC DNA]</scope>
    <source>
        <strain evidence="1">cv. OR44</strain>
    </source>
</reference>
<dbReference type="Proteomes" id="UP000008021">
    <property type="component" value="Chromosome 2"/>
</dbReference>